<proteinExistence type="inferred from homology"/>
<protein>
    <submittedName>
        <fullName evidence="6">LysR family transcriptional regulator</fullName>
    </submittedName>
</protein>
<evidence type="ECO:0000256" key="1">
    <source>
        <dbReference type="ARBA" id="ARBA00009437"/>
    </source>
</evidence>
<evidence type="ECO:0000256" key="3">
    <source>
        <dbReference type="ARBA" id="ARBA00023125"/>
    </source>
</evidence>
<dbReference type="RefSeq" id="WP_284205193.1">
    <property type="nucleotide sequence ID" value="NZ_BSPQ01000018.1"/>
</dbReference>
<evidence type="ECO:0000256" key="2">
    <source>
        <dbReference type="ARBA" id="ARBA00023015"/>
    </source>
</evidence>
<comment type="similarity">
    <text evidence="1">Belongs to the LysR transcriptional regulatory family.</text>
</comment>
<keyword evidence="2" id="KW-0805">Transcription regulation</keyword>
<dbReference type="InterPro" id="IPR036388">
    <property type="entry name" value="WH-like_DNA-bd_sf"/>
</dbReference>
<keyword evidence="4" id="KW-0804">Transcription</keyword>
<keyword evidence="7" id="KW-1185">Reference proteome</keyword>
<dbReference type="Gene3D" id="3.40.190.290">
    <property type="match status" value="1"/>
</dbReference>
<dbReference type="EMBL" id="BSPQ01000018">
    <property type="protein sequence ID" value="GLS92097.1"/>
    <property type="molecule type" value="Genomic_DNA"/>
</dbReference>
<accession>A0ABQ6E414</accession>
<dbReference type="Gene3D" id="1.10.10.10">
    <property type="entry name" value="Winged helix-like DNA-binding domain superfamily/Winged helix DNA-binding domain"/>
    <property type="match status" value="1"/>
</dbReference>
<dbReference type="Proteomes" id="UP001157353">
    <property type="component" value="Unassembled WGS sequence"/>
</dbReference>
<dbReference type="PANTHER" id="PTHR30537">
    <property type="entry name" value="HTH-TYPE TRANSCRIPTIONAL REGULATOR"/>
    <property type="match status" value="1"/>
</dbReference>
<dbReference type="PANTHER" id="PTHR30537:SF5">
    <property type="entry name" value="HTH-TYPE TRANSCRIPTIONAL ACTIVATOR TTDR-RELATED"/>
    <property type="match status" value="1"/>
</dbReference>
<sequence length="295" mass="34034">MQQHKKIECLMLFVEIAQQLSFTKAAQNLSISRGYLSEQIKKLEQELKCPLLIRTTRSVRLTPEGEKILTQGKKIKATMLGLERNIHQQHNGLSGSLRITAPKMFTERFLLTICDDFRTHYPQIDFIIDSSYINYDLNQDDFDLAFRATLNPPQNMVAKELFAYQHCLCASPEYLAQYGSPKNIKALNTHHCLSAQEPPCWPLQSGDATVNGWLTLNDHYLLKQQALAGKGIIRVADYYVERELQQETLQKVLEKEYIDGQSIYLLYPQLIYPSEKLKTFIQFVLEKLNTNKKSD</sequence>
<dbReference type="Pfam" id="PF03466">
    <property type="entry name" value="LysR_substrate"/>
    <property type="match status" value="1"/>
</dbReference>
<dbReference type="PROSITE" id="PS50931">
    <property type="entry name" value="HTH_LYSR"/>
    <property type="match status" value="1"/>
</dbReference>
<dbReference type="CDD" id="cd08422">
    <property type="entry name" value="PBP2_CrgA_like"/>
    <property type="match status" value="1"/>
</dbReference>
<evidence type="ECO:0000259" key="5">
    <source>
        <dbReference type="PROSITE" id="PS50931"/>
    </source>
</evidence>
<keyword evidence="3" id="KW-0238">DNA-binding</keyword>
<dbReference type="InterPro" id="IPR000847">
    <property type="entry name" value="LysR_HTH_N"/>
</dbReference>
<evidence type="ECO:0000256" key="4">
    <source>
        <dbReference type="ARBA" id="ARBA00023163"/>
    </source>
</evidence>
<dbReference type="PRINTS" id="PR00039">
    <property type="entry name" value="HTHLYSR"/>
</dbReference>
<evidence type="ECO:0000313" key="7">
    <source>
        <dbReference type="Proteomes" id="UP001157353"/>
    </source>
</evidence>
<dbReference type="SUPFAM" id="SSF46785">
    <property type="entry name" value="Winged helix' DNA-binding domain"/>
    <property type="match status" value="1"/>
</dbReference>
<gene>
    <name evidence="6" type="ORF">GCM10007916_31670</name>
</gene>
<dbReference type="SUPFAM" id="SSF53850">
    <property type="entry name" value="Periplasmic binding protein-like II"/>
    <property type="match status" value="1"/>
</dbReference>
<organism evidence="6 7">
    <name type="scientific">Psychromonas marina</name>
    <dbReference type="NCBI Taxonomy" id="88364"/>
    <lineage>
        <taxon>Bacteria</taxon>
        <taxon>Pseudomonadati</taxon>
        <taxon>Pseudomonadota</taxon>
        <taxon>Gammaproteobacteria</taxon>
        <taxon>Alteromonadales</taxon>
        <taxon>Psychromonadaceae</taxon>
        <taxon>Psychromonas</taxon>
    </lineage>
</organism>
<dbReference type="InterPro" id="IPR036390">
    <property type="entry name" value="WH_DNA-bd_sf"/>
</dbReference>
<evidence type="ECO:0000313" key="6">
    <source>
        <dbReference type="EMBL" id="GLS92097.1"/>
    </source>
</evidence>
<dbReference type="InterPro" id="IPR005119">
    <property type="entry name" value="LysR_subst-bd"/>
</dbReference>
<comment type="caution">
    <text evidence="6">The sequence shown here is derived from an EMBL/GenBank/DDBJ whole genome shotgun (WGS) entry which is preliminary data.</text>
</comment>
<name>A0ABQ6E414_9GAMM</name>
<feature type="domain" description="HTH lysR-type" evidence="5">
    <location>
        <begin position="1"/>
        <end position="62"/>
    </location>
</feature>
<dbReference type="Pfam" id="PF00126">
    <property type="entry name" value="HTH_1"/>
    <property type="match status" value="1"/>
</dbReference>
<dbReference type="InterPro" id="IPR058163">
    <property type="entry name" value="LysR-type_TF_proteobact-type"/>
</dbReference>
<reference evidence="7" key="1">
    <citation type="journal article" date="2019" name="Int. J. Syst. Evol. Microbiol.">
        <title>The Global Catalogue of Microorganisms (GCM) 10K type strain sequencing project: providing services to taxonomists for standard genome sequencing and annotation.</title>
        <authorList>
            <consortium name="The Broad Institute Genomics Platform"/>
            <consortium name="The Broad Institute Genome Sequencing Center for Infectious Disease"/>
            <person name="Wu L."/>
            <person name="Ma J."/>
        </authorList>
    </citation>
    <scope>NUCLEOTIDE SEQUENCE [LARGE SCALE GENOMIC DNA]</scope>
    <source>
        <strain evidence="7">NBRC 103166</strain>
    </source>
</reference>